<protein>
    <recommendedName>
        <fullName evidence="1">CD-NTase-associated protein 12/Pycsar effector protein TIR domain-containing protein</fullName>
    </recommendedName>
</protein>
<dbReference type="InterPro" id="IPR019302">
    <property type="entry name" value="CAP12/PCTIR_TIR_dom"/>
</dbReference>
<feature type="domain" description="CD-NTase-associated protein 12/Pycsar effector protein TIR" evidence="1">
    <location>
        <begin position="114"/>
        <end position="232"/>
    </location>
</feature>
<gene>
    <name evidence="2" type="ORF">GF359_01910</name>
</gene>
<evidence type="ECO:0000259" key="1">
    <source>
        <dbReference type="Pfam" id="PF10137"/>
    </source>
</evidence>
<organism evidence="2 3">
    <name type="scientific">candidate division WOR-3 bacterium</name>
    <dbReference type="NCBI Taxonomy" id="2052148"/>
    <lineage>
        <taxon>Bacteria</taxon>
        <taxon>Bacteria division WOR-3</taxon>
    </lineage>
</organism>
<dbReference type="AlphaFoldDB" id="A0A9D5K9B5"/>
<reference evidence="2" key="1">
    <citation type="submission" date="2019-11" db="EMBL/GenBank/DDBJ databases">
        <title>Microbial mats filling the niche in hypersaline microbial mats.</title>
        <authorList>
            <person name="Wong H.L."/>
            <person name="Macleod F.I."/>
            <person name="White R.A. III"/>
            <person name="Burns B.P."/>
        </authorList>
    </citation>
    <scope>NUCLEOTIDE SEQUENCE</scope>
    <source>
        <strain evidence="2">Bin_327</strain>
    </source>
</reference>
<name>A0A9D5K9B5_UNCW3</name>
<dbReference type="EMBL" id="WJKJ01000058">
    <property type="protein sequence ID" value="MBD3363949.1"/>
    <property type="molecule type" value="Genomic_DNA"/>
</dbReference>
<dbReference type="Proteomes" id="UP000630660">
    <property type="component" value="Unassembled WGS sequence"/>
</dbReference>
<comment type="caution">
    <text evidence="2">The sequence shown here is derived from an EMBL/GenBank/DDBJ whole genome shotgun (WGS) entry which is preliminary data.</text>
</comment>
<dbReference type="GO" id="GO:0050135">
    <property type="term" value="F:NADP+ nucleosidase activity"/>
    <property type="evidence" value="ECO:0007669"/>
    <property type="project" value="InterPro"/>
</dbReference>
<accession>A0A9D5K9B5</accession>
<dbReference type="Pfam" id="PF10137">
    <property type="entry name" value="CAP12-PCTIR_TIR"/>
    <property type="match status" value="1"/>
</dbReference>
<sequence>MKISPAELAKQLRVYHEGLSKEAHKLKDDGMSLPLEFAIETVRLWKEEVTKFLADSGAADFAAEFSEVPLPQHGLLEELHQSVDNHLAKLDAIITELSPEQEVSTEAQDNPGKRIFVVHGRDTTNVFELMTMLKQRYSLECVNVETSPEDIGEQVEKLSRSLAPASFAFIFMAPYDMVKVEKRDEYVQASAGVLFKLGWFYARLGREKVCILSKKGVEVHPDLEGVQRIGFDTSVTEKAAEIEAKLKAAGII</sequence>
<proteinExistence type="predicted"/>
<evidence type="ECO:0000313" key="2">
    <source>
        <dbReference type="EMBL" id="MBD3363949.1"/>
    </source>
</evidence>
<evidence type="ECO:0000313" key="3">
    <source>
        <dbReference type="Proteomes" id="UP000630660"/>
    </source>
</evidence>